<dbReference type="Pfam" id="PF08014">
    <property type="entry name" value="MATCAP"/>
    <property type="match status" value="1"/>
</dbReference>
<reference evidence="5" key="1">
    <citation type="submission" date="2022-11" db="EMBL/GenBank/DDBJ databases">
        <title>Salinimicrobium profundisediminis sp. nov., isolated from deep-sea sediment of the Mariana Trench.</title>
        <authorList>
            <person name="Fu H."/>
        </authorList>
    </citation>
    <scope>NUCLEOTIDE SEQUENCE</scope>
    <source>
        <strain evidence="5">MT39</strain>
    </source>
</reference>
<keyword evidence="6" id="KW-1185">Reference proteome</keyword>
<sequence>MEVSTSKETQPFDENSIQKLIEELQEKCEIEKHLPGGGYLHMSDELPYLVIYRDLKDKEDEEKDRATVRLILSEASFLIIGDKDFEGYQRLMFSLSEAMSSKFKSFLLLEVFAGESGSRGFKIKGPAQKLSTTINVFKEELDEMNAGYSALNFTDTEIEDSLERQPPGQPPLLSLEQLKDAGCLLIGLQVPPVYRSQDGEEYPVFFRSFKDNFVVALHKTIYDFIRIQTSSGVKSYRALGQKNLQEKVLEIDRELAEIESSYQFLWLVSPANIRTIKETFFKSNYEKVLNYHYRLLPFDPDVLKRKLYNLKIEEVDDPALSYIFREKREELDLQISMLTERGLDSFFYNSMMLYGKISRELQREAETILKEVPEQEQQDFESILKAEDFEVLAHKEFEYFRGQDENFSSKVHVRDDVNILMVSRGELYLPSDYKLNANETKALIQHEIGTHVLTYYNGNKQPLRLLSIGLTDYDTLQEGLAVLSEYLVGGLTANRMRTLAGRVVAASARMHGADFQEIFRLLYNDYNFTAQRAFNITSRIMQGGGFTKDISYLKGLVQLKKHLEEGGELSPLLTGKFSLEHMQIIKELQDRRVLSPQKLTPRYLHSEETKEKLQQIRKGIPLSQLINA</sequence>
<dbReference type="GO" id="GO:0006508">
    <property type="term" value="P:proteolysis"/>
    <property type="evidence" value="ECO:0007669"/>
    <property type="project" value="UniProtKB-KW"/>
</dbReference>
<evidence type="ECO:0000256" key="1">
    <source>
        <dbReference type="ARBA" id="ARBA00001947"/>
    </source>
</evidence>
<keyword evidence="3" id="KW-0378">Hydrolase</keyword>
<dbReference type="PANTHER" id="PTHR31817:SF0">
    <property type="entry name" value="CHROMOSOME UNDETERMINED SCAFFOLD_67, WHOLE GENOME SHOTGUN SEQUENCE"/>
    <property type="match status" value="1"/>
</dbReference>
<comment type="caution">
    <text evidence="5">The sequence shown here is derived from an EMBL/GenBank/DDBJ whole genome shotgun (WGS) entry which is preliminary data.</text>
</comment>
<evidence type="ECO:0000313" key="6">
    <source>
        <dbReference type="Proteomes" id="UP001148482"/>
    </source>
</evidence>
<evidence type="ECO:0000256" key="4">
    <source>
        <dbReference type="ARBA" id="ARBA00023049"/>
    </source>
</evidence>
<keyword evidence="4" id="KW-0482">Metalloprotease</keyword>
<name>A0A9X3CUK0_9FLAO</name>
<protein>
    <submittedName>
        <fullName evidence="5">DUF1704 domain-containing protein</fullName>
    </submittedName>
</protein>
<comment type="cofactor">
    <cofactor evidence="1">
        <name>Zn(2+)</name>
        <dbReference type="ChEBI" id="CHEBI:29105"/>
    </cofactor>
</comment>
<organism evidence="5 6">
    <name type="scientific">Salinimicrobium profundisediminis</name>
    <dbReference type="NCBI Taxonomy" id="2994553"/>
    <lineage>
        <taxon>Bacteria</taxon>
        <taxon>Pseudomonadati</taxon>
        <taxon>Bacteroidota</taxon>
        <taxon>Flavobacteriia</taxon>
        <taxon>Flavobacteriales</taxon>
        <taxon>Flavobacteriaceae</taxon>
        <taxon>Salinimicrobium</taxon>
    </lineage>
</organism>
<dbReference type="GO" id="GO:0008237">
    <property type="term" value="F:metallopeptidase activity"/>
    <property type="evidence" value="ECO:0007669"/>
    <property type="project" value="UniProtKB-KW"/>
</dbReference>
<keyword evidence="2" id="KW-0645">Protease</keyword>
<dbReference type="SMART" id="SM01154">
    <property type="entry name" value="DUF1704"/>
    <property type="match status" value="1"/>
</dbReference>
<dbReference type="AlphaFoldDB" id="A0A9X3CUK0"/>
<dbReference type="EMBL" id="JAPJDA010000003">
    <property type="protein sequence ID" value="MCX2837107.1"/>
    <property type="molecule type" value="Genomic_DNA"/>
</dbReference>
<evidence type="ECO:0000256" key="3">
    <source>
        <dbReference type="ARBA" id="ARBA00022801"/>
    </source>
</evidence>
<proteinExistence type="predicted"/>
<dbReference type="PANTHER" id="PTHR31817">
    <property type="match status" value="1"/>
</dbReference>
<dbReference type="RefSeq" id="WP_266068307.1">
    <property type="nucleotide sequence ID" value="NZ_JAPJDA010000003.1"/>
</dbReference>
<accession>A0A9X3CUK0</accession>
<evidence type="ECO:0000313" key="5">
    <source>
        <dbReference type="EMBL" id="MCX2837107.1"/>
    </source>
</evidence>
<gene>
    <name evidence="5" type="ORF">OQ279_03000</name>
</gene>
<dbReference type="Proteomes" id="UP001148482">
    <property type="component" value="Unassembled WGS sequence"/>
</dbReference>
<dbReference type="GO" id="GO:0080164">
    <property type="term" value="P:regulation of nitric oxide metabolic process"/>
    <property type="evidence" value="ECO:0007669"/>
    <property type="project" value="TreeGrafter"/>
</dbReference>
<dbReference type="InterPro" id="IPR012548">
    <property type="entry name" value="MATCAP"/>
</dbReference>
<evidence type="ECO:0000256" key="2">
    <source>
        <dbReference type="ARBA" id="ARBA00022670"/>
    </source>
</evidence>